<keyword evidence="12" id="KW-0472">Membrane</keyword>
<evidence type="ECO:0000256" key="13">
    <source>
        <dbReference type="ARBA" id="ARBA00023157"/>
    </source>
</evidence>
<feature type="domain" description="Protein kinase" evidence="18">
    <location>
        <begin position="39"/>
        <end position="211"/>
    </location>
</feature>
<keyword evidence="3" id="KW-0723">Serine/threonine-protein kinase</keyword>
<dbReference type="SUPFAM" id="SSF56112">
    <property type="entry name" value="Protein kinase-like (PK-like)"/>
    <property type="match status" value="1"/>
</dbReference>
<reference evidence="19 20" key="1">
    <citation type="journal article" date="2021" name="Plant Biotechnol. J.">
        <title>Multi-omics assisted identification of the key and species-specific regulatory components of drought-tolerant mechanisms in Gossypium stocksii.</title>
        <authorList>
            <person name="Yu D."/>
            <person name="Ke L."/>
            <person name="Zhang D."/>
            <person name="Wu Y."/>
            <person name="Sun Y."/>
            <person name="Mei J."/>
            <person name="Sun J."/>
            <person name="Sun Y."/>
        </authorList>
    </citation>
    <scope>NUCLEOTIDE SEQUENCE [LARGE SCALE GENOMIC DNA]</scope>
    <source>
        <strain evidence="20">cv. E1</strain>
        <tissue evidence="19">Leaf</tissue>
    </source>
</reference>
<dbReference type="GO" id="GO:0004674">
    <property type="term" value="F:protein serine/threonine kinase activity"/>
    <property type="evidence" value="ECO:0007669"/>
    <property type="project" value="UniProtKB-KW"/>
</dbReference>
<dbReference type="EMBL" id="JAIQCV010000012">
    <property type="protein sequence ID" value="KAH1038238.1"/>
    <property type="molecule type" value="Genomic_DNA"/>
</dbReference>
<dbReference type="EC" id="2.7.11.1" evidence="2"/>
<evidence type="ECO:0000256" key="10">
    <source>
        <dbReference type="ARBA" id="ARBA00022840"/>
    </source>
</evidence>
<evidence type="ECO:0000256" key="17">
    <source>
        <dbReference type="ARBA" id="ARBA00048679"/>
    </source>
</evidence>
<comment type="subcellular location">
    <subcellularLocation>
        <location evidence="1">Membrane</location>
        <topology evidence="1">Single-pass type I membrane protein</topology>
    </subcellularLocation>
</comment>
<dbReference type="InterPro" id="IPR051343">
    <property type="entry name" value="G-type_lectin_kinases/EP1-like"/>
</dbReference>
<evidence type="ECO:0000256" key="11">
    <source>
        <dbReference type="ARBA" id="ARBA00022989"/>
    </source>
</evidence>
<evidence type="ECO:0000256" key="4">
    <source>
        <dbReference type="ARBA" id="ARBA00022536"/>
    </source>
</evidence>
<dbReference type="Gene3D" id="3.30.200.20">
    <property type="entry name" value="Phosphorylase Kinase, domain 1"/>
    <property type="match status" value="1"/>
</dbReference>
<evidence type="ECO:0000256" key="3">
    <source>
        <dbReference type="ARBA" id="ARBA00022527"/>
    </source>
</evidence>
<protein>
    <recommendedName>
        <fullName evidence="2">non-specific serine/threonine protein kinase</fullName>
        <ecNumber evidence="2">2.7.11.1</ecNumber>
    </recommendedName>
</protein>
<evidence type="ECO:0000256" key="14">
    <source>
        <dbReference type="ARBA" id="ARBA00023170"/>
    </source>
</evidence>
<keyword evidence="9" id="KW-0418">Kinase</keyword>
<keyword evidence="14" id="KW-0675">Receptor</keyword>
<keyword evidence="13" id="KW-1015">Disulfide bond</keyword>
<evidence type="ECO:0000256" key="9">
    <source>
        <dbReference type="ARBA" id="ARBA00022777"/>
    </source>
</evidence>
<dbReference type="AlphaFoldDB" id="A0A9D3UD88"/>
<keyword evidence="6" id="KW-0812">Transmembrane</keyword>
<dbReference type="GO" id="GO:0005524">
    <property type="term" value="F:ATP binding"/>
    <property type="evidence" value="ECO:0007669"/>
    <property type="project" value="UniProtKB-KW"/>
</dbReference>
<keyword evidence="8" id="KW-0547">Nucleotide-binding</keyword>
<evidence type="ECO:0000313" key="20">
    <source>
        <dbReference type="Proteomes" id="UP000828251"/>
    </source>
</evidence>
<evidence type="ECO:0000256" key="7">
    <source>
        <dbReference type="ARBA" id="ARBA00022729"/>
    </source>
</evidence>
<name>A0A9D3UD88_9ROSI</name>
<organism evidence="19 20">
    <name type="scientific">Gossypium stocksii</name>
    <dbReference type="NCBI Taxonomy" id="47602"/>
    <lineage>
        <taxon>Eukaryota</taxon>
        <taxon>Viridiplantae</taxon>
        <taxon>Streptophyta</taxon>
        <taxon>Embryophyta</taxon>
        <taxon>Tracheophyta</taxon>
        <taxon>Spermatophyta</taxon>
        <taxon>Magnoliopsida</taxon>
        <taxon>eudicotyledons</taxon>
        <taxon>Gunneridae</taxon>
        <taxon>Pentapetalae</taxon>
        <taxon>rosids</taxon>
        <taxon>malvids</taxon>
        <taxon>Malvales</taxon>
        <taxon>Malvaceae</taxon>
        <taxon>Malvoideae</taxon>
        <taxon>Gossypium</taxon>
    </lineage>
</organism>
<comment type="catalytic activity">
    <reaction evidence="17">
        <text>L-seryl-[protein] + ATP = O-phospho-L-seryl-[protein] + ADP + H(+)</text>
        <dbReference type="Rhea" id="RHEA:17989"/>
        <dbReference type="Rhea" id="RHEA-COMP:9863"/>
        <dbReference type="Rhea" id="RHEA-COMP:11604"/>
        <dbReference type="ChEBI" id="CHEBI:15378"/>
        <dbReference type="ChEBI" id="CHEBI:29999"/>
        <dbReference type="ChEBI" id="CHEBI:30616"/>
        <dbReference type="ChEBI" id="CHEBI:83421"/>
        <dbReference type="ChEBI" id="CHEBI:456216"/>
        <dbReference type="EC" id="2.7.11.1"/>
    </reaction>
</comment>
<gene>
    <name evidence="19" type="ORF">J1N35_039981</name>
</gene>
<accession>A0A9D3UD88</accession>
<evidence type="ECO:0000259" key="18">
    <source>
        <dbReference type="PROSITE" id="PS50011"/>
    </source>
</evidence>
<keyword evidence="7" id="KW-0732">Signal</keyword>
<dbReference type="GO" id="GO:0016020">
    <property type="term" value="C:membrane"/>
    <property type="evidence" value="ECO:0007669"/>
    <property type="project" value="UniProtKB-SubCell"/>
</dbReference>
<dbReference type="Proteomes" id="UP000828251">
    <property type="component" value="Unassembled WGS sequence"/>
</dbReference>
<dbReference type="PANTHER" id="PTHR47976">
    <property type="entry name" value="G-TYPE LECTIN S-RECEPTOR-LIKE SERINE/THREONINE-PROTEIN KINASE SD2-5"/>
    <property type="match status" value="1"/>
</dbReference>
<keyword evidence="11" id="KW-1133">Transmembrane helix</keyword>
<evidence type="ECO:0000256" key="6">
    <source>
        <dbReference type="ARBA" id="ARBA00022692"/>
    </source>
</evidence>
<dbReference type="Pfam" id="PF07714">
    <property type="entry name" value="PK_Tyr_Ser-Thr"/>
    <property type="match status" value="1"/>
</dbReference>
<evidence type="ECO:0000256" key="8">
    <source>
        <dbReference type="ARBA" id="ARBA00022741"/>
    </source>
</evidence>
<dbReference type="InterPro" id="IPR001245">
    <property type="entry name" value="Ser-Thr/Tyr_kinase_cat_dom"/>
</dbReference>
<comment type="caution">
    <text evidence="19">The sequence shown here is derived from an EMBL/GenBank/DDBJ whole genome shotgun (WGS) entry which is preliminary data.</text>
</comment>
<dbReference type="PROSITE" id="PS50011">
    <property type="entry name" value="PROTEIN_KINASE_DOM"/>
    <property type="match status" value="1"/>
</dbReference>
<evidence type="ECO:0000256" key="12">
    <source>
        <dbReference type="ARBA" id="ARBA00023136"/>
    </source>
</evidence>
<comment type="catalytic activity">
    <reaction evidence="16">
        <text>L-threonyl-[protein] + ATP = O-phospho-L-threonyl-[protein] + ADP + H(+)</text>
        <dbReference type="Rhea" id="RHEA:46608"/>
        <dbReference type="Rhea" id="RHEA-COMP:11060"/>
        <dbReference type="Rhea" id="RHEA-COMP:11605"/>
        <dbReference type="ChEBI" id="CHEBI:15378"/>
        <dbReference type="ChEBI" id="CHEBI:30013"/>
        <dbReference type="ChEBI" id="CHEBI:30616"/>
        <dbReference type="ChEBI" id="CHEBI:61977"/>
        <dbReference type="ChEBI" id="CHEBI:456216"/>
        <dbReference type="EC" id="2.7.11.1"/>
    </reaction>
</comment>
<evidence type="ECO:0000256" key="16">
    <source>
        <dbReference type="ARBA" id="ARBA00047899"/>
    </source>
</evidence>
<evidence type="ECO:0000256" key="15">
    <source>
        <dbReference type="ARBA" id="ARBA00023180"/>
    </source>
</evidence>
<sequence>MEKYDVLRYKRLLELENLGLTEELTLTLFSYKELKRATNGFKEELGKESFGAVYKGSLDRGRQLVAVKRLAKLVEEGEKEFQSEIRAIGRAHHKNLVLLLGYCVEDSKRLLVYEFMENKSTQGSESAKPTRLVEGDPFFCIASLGAYDLWLYSRIEGKVKWLQQRREKPKHRKLNHSSPLKMTPSSHFQSARFLLLLLPPSSVIQFLHGKK</sequence>
<keyword evidence="5" id="KW-0808">Transferase</keyword>
<evidence type="ECO:0000256" key="5">
    <source>
        <dbReference type="ARBA" id="ARBA00022679"/>
    </source>
</evidence>
<dbReference type="FunFam" id="3.30.200.20:FF:000059">
    <property type="entry name" value="S-receptor-like serine/threonine-protein kinase"/>
    <property type="match status" value="1"/>
</dbReference>
<dbReference type="InterPro" id="IPR011009">
    <property type="entry name" value="Kinase-like_dom_sf"/>
</dbReference>
<dbReference type="OrthoDB" id="5857966at2759"/>
<keyword evidence="10" id="KW-0067">ATP-binding</keyword>
<keyword evidence="20" id="KW-1185">Reference proteome</keyword>
<evidence type="ECO:0000313" key="19">
    <source>
        <dbReference type="EMBL" id="KAH1038238.1"/>
    </source>
</evidence>
<keyword evidence="15" id="KW-0325">Glycoprotein</keyword>
<dbReference type="InterPro" id="IPR000719">
    <property type="entry name" value="Prot_kinase_dom"/>
</dbReference>
<keyword evidence="4" id="KW-0245">EGF-like domain</keyword>
<dbReference type="PANTHER" id="PTHR47976:SF27">
    <property type="entry name" value="RECEPTOR-LIKE SERINE_THREONINE-PROTEIN KINASE"/>
    <property type="match status" value="1"/>
</dbReference>
<evidence type="ECO:0000256" key="2">
    <source>
        <dbReference type="ARBA" id="ARBA00012513"/>
    </source>
</evidence>
<evidence type="ECO:0000256" key="1">
    <source>
        <dbReference type="ARBA" id="ARBA00004479"/>
    </source>
</evidence>
<proteinExistence type="predicted"/>